<dbReference type="OrthoDB" id="7622322at2"/>
<evidence type="ECO:0000256" key="4">
    <source>
        <dbReference type="SAM" id="MobiDB-lite"/>
    </source>
</evidence>
<evidence type="ECO:0000256" key="1">
    <source>
        <dbReference type="ARBA" id="ARBA00004442"/>
    </source>
</evidence>
<dbReference type="Gene3D" id="2.40.170.20">
    <property type="entry name" value="TonB-dependent receptor, beta-barrel domain"/>
    <property type="match status" value="1"/>
</dbReference>
<dbReference type="Gene3D" id="2.170.130.10">
    <property type="entry name" value="TonB-dependent receptor, plug domain"/>
    <property type="match status" value="1"/>
</dbReference>
<name>A0A5S3PZ39_9SPHN</name>
<sequence>MQCAPAFAQDAADEPASETAVSAAPANGQSYEPAYFEQFAPRNARDMVARIPGFSISDGGGGQRGLGQATGNVLINGKRFSGKSESLRDQLSRIPAADVVRIDIVEGATLDIPGLTGQVANVIVNNTGASGQFRWNTGFRAHNTEAQLYGGEVSLTGKSGALDFTVALSNRNDRFGADGPNILTDGTGALIETQDTKFSGKFDNPKLATNFTYDFGGDVLAHFNASYGEDFFSRNEPETGFPVSGPVRTRDLRTYEDGPEYELSADLAFPLGPGALKLIALERFERDNFSTQLMDSFDDGSDPEGFRFTQIGEAGERIGRFEYGWNMWSSDWQISGEAAFNRLNRVSGLFELAPDGTFTQLAFPEGTGGVRESRYDGSLSFGTQLTPKLSLQAIAGAEYSQIEQTGVAANARTFLRPKGSLALAWNPADDFDLSLELRRQVGQLSFGDFLASVALDDGNENAGNNELVPDQSWKLDFEMNKRLGAWGSAKLTIGHAWFEDFIDFFPVGATGEARGNIGNAQRTSVGLSGTIKLDPLGINGAQIEANGVRRWMRVTDPFVGVTRPFSRDTVAFLDLDFRHDIPGSDIAYGASLFTEENAPYSRRFEIGRDFEGPSFVSLFVEHKDVMGLTVNASVGNVAGARQKNFRTVFADPRPGGDVLFNEQSDRRIGPMFRFSVSGNF</sequence>
<comment type="subcellular location">
    <subcellularLocation>
        <location evidence="1">Cell outer membrane</location>
    </subcellularLocation>
</comment>
<organism evidence="6 7">
    <name type="scientific">Qipengyuania marisflavi</name>
    <dbReference type="NCBI Taxonomy" id="2486356"/>
    <lineage>
        <taxon>Bacteria</taxon>
        <taxon>Pseudomonadati</taxon>
        <taxon>Pseudomonadota</taxon>
        <taxon>Alphaproteobacteria</taxon>
        <taxon>Sphingomonadales</taxon>
        <taxon>Erythrobacteraceae</taxon>
        <taxon>Qipengyuania</taxon>
    </lineage>
</organism>
<evidence type="ECO:0000313" key="6">
    <source>
        <dbReference type="EMBL" id="TMM49086.1"/>
    </source>
</evidence>
<keyword evidence="7" id="KW-1185">Reference proteome</keyword>
<evidence type="ECO:0000256" key="2">
    <source>
        <dbReference type="ARBA" id="ARBA00023136"/>
    </source>
</evidence>
<evidence type="ECO:0000259" key="5">
    <source>
        <dbReference type="Pfam" id="PF07715"/>
    </source>
</evidence>
<dbReference type="InterPro" id="IPR012910">
    <property type="entry name" value="Plug_dom"/>
</dbReference>
<dbReference type="GO" id="GO:0009279">
    <property type="term" value="C:cell outer membrane"/>
    <property type="evidence" value="ECO:0007669"/>
    <property type="project" value="UniProtKB-SubCell"/>
</dbReference>
<keyword evidence="3" id="KW-0998">Cell outer membrane</keyword>
<gene>
    <name evidence="6" type="ORF">FEV51_04645</name>
</gene>
<dbReference type="SUPFAM" id="SSF56935">
    <property type="entry name" value="Porins"/>
    <property type="match status" value="1"/>
</dbReference>
<accession>A0A5S3PZ39</accession>
<feature type="region of interest" description="Disordered" evidence="4">
    <location>
        <begin position="1"/>
        <end position="25"/>
    </location>
</feature>
<dbReference type="InterPro" id="IPR036942">
    <property type="entry name" value="Beta-barrel_TonB_sf"/>
</dbReference>
<dbReference type="AlphaFoldDB" id="A0A5S3PZ39"/>
<evidence type="ECO:0000256" key="3">
    <source>
        <dbReference type="ARBA" id="ARBA00023237"/>
    </source>
</evidence>
<dbReference type="Pfam" id="PF07715">
    <property type="entry name" value="Plug"/>
    <property type="match status" value="1"/>
</dbReference>
<feature type="domain" description="TonB-dependent receptor plug" evidence="5">
    <location>
        <begin position="23"/>
        <end position="109"/>
    </location>
</feature>
<reference evidence="6 7" key="1">
    <citation type="submission" date="2019-05" db="EMBL/GenBank/DDBJ databases">
        <title>Erythrobacter marisflavi sp. nov., isolated from isolated from water of an estuary environment.</title>
        <authorList>
            <person name="Yoon J.-H."/>
        </authorList>
    </citation>
    <scope>NUCLEOTIDE SEQUENCE [LARGE SCALE GENOMIC DNA]</scope>
    <source>
        <strain evidence="6 7">KEM-5</strain>
    </source>
</reference>
<dbReference type="Proteomes" id="UP000309668">
    <property type="component" value="Unassembled WGS sequence"/>
</dbReference>
<protein>
    <recommendedName>
        <fullName evidence="5">TonB-dependent receptor plug domain-containing protein</fullName>
    </recommendedName>
</protein>
<proteinExistence type="predicted"/>
<dbReference type="InterPro" id="IPR037066">
    <property type="entry name" value="Plug_dom_sf"/>
</dbReference>
<dbReference type="EMBL" id="VCAO01000002">
    <property type="protein sequence ID" value="TMM49086.1"/>
    <property type="molecule type" value="Genomic_DNA"/>
</dbReference>
<evidence type="ECO:0000313" key="7">
    <source>
        <dbReference type="Proteomes" id="UP000309668"/>
    </source>
</evidence>
<keyword evidence="2" id="KW-0472">Membrane</keyword>
<comment type="caution">
    <text evidence="6">The sequence shown here is derived from an EMBL/GenBank/DDBJ whole genome shotgun (WGS) entry which is preliminary data.</text>
</comment>